<evidence type="ECO:0000256" key="5">
    <source>
        <dbReference type="ARBA" id="ARBA00022692"/>
    </source>
</evidence>
<evidence type="ECO:0000256" key="4">
    <source>
        <dbReference type="ARBA" id="ARBA00022519"/>
    </source>
</evidence>
<comment type="subcellular location">
    <subcellularLocation>
        <location evidence="1">Cell membrane</location>
        <topology evidence="1">Multi-pass membrane protein</topology>
    </subcellularLocation>
</comment>
<keyword evidence="4" id="KW-0997">Cell inner membrane</keyword>
<dbReference type="GO" id="GO:0022857">
    <property type="term" value="F:transmembrane transporter activity"/>
    <property type="evidence" value="ECO:0007669"/>
    <property type="project" value="InterPro"/>
</dbReference>
<dbReference type="PANTHER" id="PTHR32196:SF21">
    <property type="entry name" value="ABC TRANSPORTER PERMEASE PROTEIN YPHD-RELATED"/>
    <property type="match status" value="1"/>
</dbReference>
<dbReference type="Proteomes" id="UP000318509">
    <property type="component" value="Unassembled WGS sequence"/>
</dbReference>
<feature type="transmembrane region" description="Helical" evidence="8">
    <location>
        <begin position="141"/>
        <end position="161"/>
    </location>
</feature>
<feature type="transmembrane region" description="Helical" evidence="8">
    <location>
        <begin position="34"/>
        <end position="52"/>
    </location>
</feature>
<feature type="transmembrane region" description="Helical" evidence="8">
    <location>
        <begin position="233"/>
        <end position="252"/>
    </location>
</feature>
<name>A0A537JU48_9BACT</name>
<evidence type="ECO:0000256" key="2">
    <source>
        <dbReference type="ARBA" id="ARBA00022448"/>
    </source>
</evidence>
<evidence type="ECO:0000256" key="6">
    <source>
        <dbReference type="ARBA" id="ARBA00022989"/>
    </source>
</evidence>
<feature type="transmembrane region" description="Helical" evidence="8">
    <location>
        <begin position="181"/>
        <end position="202"/>
    </location>
</feature>
<evidence type="ECO:0000256" key="3">
    <source>
        <dbReference type="ARBA" id="ARBA00022475"/>
    </source>
</evidence>
<comment type="caution">
    <text evidence="9">The sequence shown here is derived from an EMBL/GenBank/DDBJ whole genome shotgun (WGS) entry which is preliminary data.</text>
</comment>
<dbReference type="EMBL" id="VBAK01000168">
    <property type="protein sequence ID" value="TMI87057.1"/>
    <property type="molecule type" value="Genomic_DNA"/>
</dbReference>
<keyword evidence="6 8" id="KW-1133">Transmembrane helix</keyword>
<keyword evidence="2" id="KW-0813">Transport</keyword>
<sequence>MAHQAPTTQSLRPAGSDLPALLAWLRRLRQRRSIASTIIPLALLWVGLSIASPHFFTVENISNILLQSSPLVLIAGGMTFALIAAEIDLSVGSVVALTGSMVALLTVGDHVLWPFAVVIAMVTGVAVGLVNSWFTTHLGMPSFVATLAMLGIARGGALLLTNGQSIYGLPPGFDFIGQGKIGPVPFPVVIAGVVLTGMHALLTRTRLGLNIYGVGGNAEAARLAGVDVRHTKVIVLVLSAVMASLAGLIVAARLDAGSGTVGEDLLLDSIAAVVIGGTSLLGGVGRISGTVLGVVLIASIRNGLVLLNVSAFWQQVAIGSIILLAVSLDHLAKERS</sequence>
<proteinExistence type="predicted"/>
<evidence type="ECO:0000313" key="9">
    <source>
        <dbReference type="EMBL" id="TMI87057.1"/>
    </source>
</evidence>
<organism evidence="9 10">
    <name type="scientific">Candidatus Segetimicrobium genomatis</name>
    <dbReference type="NCBI Taxonomy" id="2569760"/>
    <lineage>
        <taxon>Bacteria</taxon>
        <taxon>Bacillati</taxon>
        <taxon>Candidatus Sysuimicrobiota</taxon>
        <taxon>Candidatus Sysuimicrobiia</taxon>
        <taxon>Candidatus Sysuimicrobiales</taxon>
        <taxon>Candidatus Segetimicrobiaceae</taxon>
        <taxon>Candidatus Segetimicrobium</taxon>
    </lineage>
</organism>
<dbReference type="InterPro" id="IPR001851">
    <property type="entry name" value="ABC_transp_permease"/>
</dbReference>
<keyword evidence="3" id="KW-1003">Cell membrane</keyword>
<feature type="transmembrane region" description="Helical" evidence="8">
    <location>
        <begin position="89"/>
        <end position="107"/>
    </location>
</feature>
<dbReference type="CDD" id="cd06579">
    <property type="entry name" value="TM_PBP1_transp_AraH_like"/>
    <property type="match status" value="1"/>
</dbReference>
<evidence type="ECO:0000256" key="1">
    <source>
        <dbReference type="ARBA" id="ARBA00004651"/>
    </source>
</evidence>
<evidence type="ECO:0000313" key="10">
    <source>
        <dbReference type="Proteomes" id="UP000318509"/>
    </source>
</evidence>
<feature type="transmembrane region" description="Helical" evidence="8">
    <location>
        <begin position="64"/>
        <end position="82"/>
    </location>
</feature>
<feature type="transmembrane region" description="Helical" evidence="8">
    <location>
        <begin position="305"/>
        <end position="328"/>
    </location>
</feature>
<feature type="transmembrane region" description="Helical" evidence="8">
    <location>
        <begin position="113"/>
        <end position="134"/>
    </location>
</feature>
<reference evidence="9 10" key="1">
    <citation type="journal article" date="2019" name="Nat. Microbiol.">
        <title>Mediterranean grassland soil C-N compound turnover is dependent on rainfall and depth, and is mediated by genomically divergent microorganisms.</title>
        <authorList>
            <person name="Diamond S."/>
            <person name="Andeer P.F."/>
            <person name="Li Z."/>
            <person name="Crits-Christoph A."/>
            <person name="Burstein D."/>
            <person name="Anantharaman K."/>
            <person name="Lane K.R."/>
            <person name="Thomas B.C."/>
            <person name="Pan C."/>
            <person name="Northen T.R."/>
            <person name="Banfield J.F."/>
        </authorList>
    </citation>
    <scope>NUCLEOTIDE SEQUENCE [LARGE SCALE GENOMIC DNA]</scope>
    <source>
        <strain evidence="9">NP_3</strain>
    </source>
</reference>
<dbReference type="AlphaFoldDB" id="A0A537JU48"/>
<gene>
    <name evidence="9" type="ORF">E6H00_16875</name>
</gene>
<keyword evidence="7 8" id="KW-0472">Membrane</keyword>
<protein>
    <submittedName>
        <fullName evidence="9">ABC transporter permease</fullName>
    </submittedName>
</protein>
<keyword evidence="5 8" id="KW-0812">Transmembrane</keyword>
<dbReference type="Pfam" id="PF02653">
    <property type="entry name" value="BPD_transp_2"/>
    <property type="match status" value="1"/>
</dbReference>
<accession>A0A537JU48</accession>
<dbReference type="GO" id="GO:0005886">
    <property type="term" value="C:plasma membrane"/>
    <property type="evidence" value="ECO:0007669"/>
    <property type="project" value="UniProtKB-SubCell"/>
</dbReference>
<evidence type="ECO:0000256" key="8">
    <source>
        <dbReference type="SAM" id="Phobius"/>
    </source>
</evidence>
<dbReference type="PANTHER" id="PTHR32196">
    <property type="entry name" value="ABC TRANSPORTER PERMEASE PROTEIN YPHD-RELATED-RELATED"/>
    <property type="match status" value="1"/>
</dbReference>
<feature type="transmembrane region" description="Helical" evidence="8">
    <location>
        <begin position="272"/>
        <end position="298"/>
    </location>
</feature>
<evidence type="ECO:0000256" key="7">
    <source>
        <dbReference type="ARBA" id="ARBA00023136"/>
    </source>
</evidence>